<proteinExistence type="predicted"/>
<organism evidence="1 2">
    <name type="scientific">Prauserella marina</name>
    <dbReference type="NCBI Taxonomy" id="530584"/>
    <lineage>
        <taxon>Bacteria</taxon>
        <taxon>Bacillati</taxon>
        <taxon>Actinomycetota</taxon>
        <taxon>Actinomycetes</taxon>
        <taxon>Pseudonocardiales</taxon>
        <taxon>Pseudonocardiaceae</taxon>
        <taxon>Prauserella</taxon>
    </lineage>
</organism>
<dbReference type="OrthoDB" id="10014265at2"/>
<name>A0A222W1B8_9PSEU</name>
<dbReference type="Proteomes" id="UP000199494">
    <property type="component" value="Unassembled WGS sequence"/>
</dbReference>
<protein>
    <submittedName>
        <fullName evidence="1">Uncharacterized protein</fullName>
    </submittedName>
</protein>
<dbReference type="KEGG" id="pmad:BAY61_32465"/>
<gene>
    <name evidence="1" type="ORF">SAMN05421630_11558</name>
</gene>
<dbReference type="EMBL" id="FMZE01000015">
    <property type="protein sequence ID" value="SDD96267.1"/>
    <property type="molecule type" value="Genomic_DNA"/>
</dbReference>
<reference evidence="1 2" key="1">
    <citation type="submission" date="2016-10" db="EMBL/GenBank/DDBJ databases">
        <authorList>
            <person name="de Groot N.N."/>
        </authorList>
    </citation>
    <scope>NUCLEOTIDE SEQUENCE [LARGE SCALE GENOMIC DNA]</scope>
    <source>
        <strain evidence="1 2">CGMCC 4.5506</strain>
    </source>
</reference>
<accession>A0A222W1B8</accession>
<dbReference type="RefSeq" id="WP_091810635.1">
    <property type="nucleotide sequence ID" value="NZ_CP016354.1"/>
</dbReference>
<keyword evidence="2" id="KW-1185">Reference proteome</keyword>
<dbReference type="STRING" id="530584.SAMN05421630_11558"/>
<evidence type="ECO:0000313" key="1">
    <source>
        <dbReference type="EMBL" id="SDD96267.1"/>
    </source>
</evidence>
<dbReference type="AlphaFoldDB" id="A0A222W1B8"/>
<evidence type="ECO:0000313" key="2">
    <source>
        <dbReference type="Proteomes" id="UP000199494"/>
    </source>
</evidence>
<sequence length="89" mass="9649">MSDNDDLDGYLRAGDLPSGITVRNPAGQQPWLLDLLAVHGPDAEQMVTLAAVQGTVRVAADWPVALYTAADADLESCLLLDEEQDRRRT</sequence>